<evidence type="ECO:0000256" key="1">
    <source>
        <dbReference type="SAM" id="Coils"/>
    </source>
</evidence>
<evidence type="ECO:0000313" key="2">
    <source>
        <dbReference type="EMBL" id="WHY52302.1"/>
    </source>
</evidence>
<accession>A0AAX3WYY9</accession>
<gene>
    <name evidence="2" type="ORF">QNH24_03435</name>
</gene>
<dbReference type="EMBL" id="CP126101">
    <property type="protein sequence ID" value="WHY52302.1"/>
    <property type="molecule type" value="Genomic_DNA"/>
</dbReference>
<feature type="coiled-coil region" evidence="1">
    <location>
        <begin position="392"/>
        <end position="426"/>
    </location>
</feature>
<sequence>MNVYSVRYSVNRKKEYQIKTVIYEENGIVSVIKEPYTKYGENHIYNIYKNYELLKNSAMNLAVPILKGNVIEFPFIVGESLDEKLIKHVNEEDIKSFKDKIIWFKTMLEKDELIEFIVTEPFERIFGTDHSFVGSKSLSVSNIDSNFDNLIINSNNEITIIDYEWVFDFPIPLDFILYRSISSFISKYQLPRTFLEAIQDLFVEMGITKNLLISFDKMEQNFTSFIGHNTQMYSNYLKNISSYKNSNDIHIFEQEINGYLQLFWSSNEIFSEDLSTKINLTTENQKQFIEIDLPESPINLLRIDPTTFVSDIDLYGSVIIGEKELNIFDLVISTIDCVIIENKETQKGNVISSSGDPQILLKHPLLNNITQKKLKIELSYSKSIENSLSMAFNVKNNEIKDLINKNEVLEDEILNLVQKKEQLSLETINLSQEINALNVKLEESNRVIQEKVETIEKIITSKVWKILKRMKLVKI</sequence>
<dbReference type="RefSeq" id="WP_283870758.1">
    <property type="nucleotide sequence ID" value="NZ_CP126101.1"/>
</dbReference>
<reference evidence="2" key="1">
    <citation type="submission" date="2023-05" db="EMBL/GenBank/DDBJ databases">
        <title>Comparative genomics of Bacillaceae isolates and their secondary metabolite potential.</title>
        <authorList>
            <person name="Song L."/>
            <person name="Nielsen L.J."/>
            <person name="Mohite O."/>
            <person name="Xu X."/>
            <person name="Weber T."/>
            <person name="Kovacs A.T."/>
        </authorList>
    </citation>
    <scope>NUCLEOTIDE SEQUENCE</scope>
    <source>
        <strain evidence="2">LY1</strain>
    </source>
</reference>
<dbReference type="Proteomes" id="UP001178322">
    <property type="component" value="Chromosome"/>
</dbReference>
<proteinExistence type="predicted"/>
<protein>
    <submittedName>
        <fullName evidence="2">Uncharacterized protein</fullName>
    </submittedName>
</protein>
<name>A0AAX3WYY9_9BACI</name>
<keyword evidence="1" id="KW-0175">Coiled coil</keyword>
<evidence type="ECO:0000313" key="3">
    <source>
        <dbReference type="Proteomes" id="UP001178322"/>
    </source>
</evidence>
<dbReference type="AlphaFoldDB" id="A0AAX3WYY9"/>
<organism evidence="2 3">
    <name type="scientific">Lysinibacillus pakistanensis</name>
    <dbReference type="NCBI Taxonomy" id="759811"/>
    <lineage>
        <taxon>Bacteria</taxon>
        <taxon>Bacillati</taxon>
        <taxon>Bacillota</taxon>
        <taxon>Bacilli</taxon>
        <taxon>Bacillales</taxon>
        <taxon>Bacillaceae</taxon>
        <taxon>Lysinibacillus</taxon>
    </lineage>
</organism>